<keyword evidence="8" id="KW-1185">Reference proteome</keyword>
<feature type="domain" description="Superoxide dismutase copper/zinc binding" evidence="6">
    <location>
        <begin position="91"/>
        <end position="236"/>
    </location>
</feature>
<evidence type="ECO:0000256" key="2">
    <source>
        <dbReference type="ARBA" id="ARBA00024900"/>
    </source>
</evidence>
<protein>
    <recommendedName>
        <fullName evidence="3">Superoxide dismutase [Cu-Zn]</fullName>
        <ecNumber evidence="3">1.15.1.1</ecNumber>
    </recommendedName>
</protein>
<dbReference type="PANTHER" id="PTHR10003">
    <property type="entry name" value="SUPEROXIDE DISMUTASE CU-ZN -RELATED"/>
    <property type="match status" value="1"/>
</dbReference>
<dbReference type="Gene3D" id="2.60.40.200">
    <property type="entry name" value="Superoxide dismutase, copper/zinc binding domain"/>
    <property type="match status" value="1"/>
</dbReference>
<gene>
    <name evidence="7" type="ORF">ACFFIO_15795</name>
</gene>
<evidence type="ECO:0000313" key="7">
    <source>
        <dbReference type="EMBL" id="MFC0249971.1"/>
    </source>
</evidence>
<dbReference type="PROSITE" id="PS51257">
    <property type="entry name" value="PROKAR_LIPOPROTEIN"/>
    <property type="match status" value="1"/>
</dbReference>
<dbReference type="InterPro" id="IPR036423">
    <property type="entry name" value="SOD-like_Cu/Zn_dom_sf"/>
</dbReference>
<comment type="similarity">
    <text evidence="1 3">Belongs to the Cu-Zn superoxide dismutase family.</text>
</comment>
<name>A0ABV6F8X9_9MICC</name>
<feature type="compositionally biased region" description="Low complexity" evidence="4">
    <location>
        <begin position="62"/>
        <end position="72"/>
    </location>
</feature>
<keyword evidence="3" id="KW-0186">Copper</keyword>
<comment type="cofactor">
    <cofactor evidence="3">
        <name>Zn(2+)</name>
        <dbReference type="ChEBI" id="CHEBI:29105"/>
    </cofactor>
    <text evidence="3">Binds 1 zinc ion per subunit.</text>
</comment>
<keyword evidence="5" id="KW-0732">Signal</keyword>
<feature type="region of interest" description="Disordered" evidence="4">
    <location>
        <begin position="206"/>
        <end position="240"/>
    </location>
</feature>
<keyword evidence="3" id="KW-0862">Zinc</keyword>
<evidence type="ECO:0000256" key="1">
    <source>
        <dbReference type="ARBA" id="ARBA00010457"/>
    </source>
</evidence>
<dbReference type="PROSITE" id="PS00332">
    <property type="entry name" value="SOD_CU_ZN_2"/>
    <property type="match status" value="1"/>
</dbReference>
<sequence length="240" mass="24125">MLQHTARKTTLIRTTAALLGLGGMLALGACSDGGSEPSAPAPGLTGSPGETAPDGGTQSMSPGATAGAETSEATPAGFTATLQDADGGELGTAEIRDVEGVMEIQVDAAGMDPGFYGLHVHGIGECEPDSAAPDDPEDTGAFKSAGGHLGSQEADHPDHAGDLPTLLVQESGDAHLTFRTDRISLDDFEDEDGAAMMVHSAPDNFANIPERYAPDGPDEDTTGAGDAGDRLACGVIEPAA</sequence>
<dbReference type="EMBL" id="JBHLWH010000045">
    <property type="protein sequence ID" value="MFC0249971.1"/>
    <property type="molecule type" value="Genomic_DNA"/>
</dbReference>
<accession>A0ABV6F8X9</accession>
<keyword evidence="3" id="KW-0560">Oxidoreductase</keyword>
<dbReference type="SUPFAM" id="SSF49329">
    <property type="entry name" value="Cu,Zn superoxide dismutase-like"/>
    <property type="match status" value="1"/>
</dbReference>
<feature type="signal peptide" evidence="5">
    <location>
        <begin position="1"/>
        <end position="28"/>
    </location>
</feature>
<dbReference type="InterPro" id="IPR024134">
    <property type="entry name" value="SOD_Cu/Zn_/chaperone"/>
</dbReference>
<evidence type="ECO:0000256" key="3">
    <source>
        <dbReference type="RuleBase" id="RU000393"/>
    </source>
</evidence>
<feature type="region of interest" description="Disordered" evidence="4">
    <location>
        <begin position="32"/>
        <end position="72"/>
    </location>
</feature>
<comment type="caution">
    <text evidence="7">The sequence shown here is derived from an EMBL/GenBank/DDBJ whole genome shotgun (WGS) entry which is preliminary data.</text>
</comment>
<comment type="cofactor">
    <cofactor evidence="3">
        <name>Cu cation</name>
        <dbReference type="ChEBI" id="CHEBI:23378"/>
    </cofactor>
    <text evidence="3">Binds 1 copper ion per subunit.</text>
</comment>
<dbReference type="RefSeq" id="WP_378043309.1">
    <property type="nucleotide sequence ID" value="NZ_JBHLWH010000045.1"/>
</dbReference>
<evidence type="ECO:0000259" key="6">
    <source>
        <dbReference type="Pfam" id="PF00080"/>
    </source>
</evidence>
<keyword evidence="3" id="KW-0479">Metal-binding</keyword>
<organism evidence="7 8">
    <name type="scientific">Citricoccus parietis</name>
    <dbReference type="NCBI Taxonomy" id="592307"/>
    <lineage>
        <taxon>Bacteria</taxon>
        <taxon>Bacillati</taxon>
        <taxon>Actinomycetota</taxon>
        <taxon>Actinomycetes</taxon>
        <taxon>Micrococcales</taxon>
        <taxon>Micrococcaceae</taxon>
        <taxon>Citricoccus</taxon>
    </lineage>
</organism>
<comment type="catalytic activity">
    <reaction evidence="3">
        <text>2 superoxide + 2 H(+) = H2O2 + O2</text>
        <dbReference type="Rhea" id="RHEA:20696"/>
        <dbReference type="ChEBI" id="CHEBI:15378"/>
        <dbReference type="ChEBI" id="CHEBI:15379"/>
        <dbReference type="ChEBI" id="CHEBI:16240"/>
        <dbReference type="ChEBI" id="CHEBI:18421"/>
        <dbReference type="EC" id="1.15.1.1"/>
    </reaction>
</comment>
<reference evidence="7 8" key="1">
    <citation type="submission" date="2024-09" db="EMBL/GenBank/DDBJ databases">
        <authorList>
            <person name="Sun Q."/>
            <person name="Mori K."/>
        </authorList>
    </citation>
    <scope>NUCLEOTIDE SEQUENCE [LARGE SCALE GENOMIC DNA]</scope>
    <source>
        <strain evidence="7 8">CCM 7609</strain>
    </source>
</reference>
<evidence type="ECO:0000256" key="4">
    <source>
        <dbReference type="SAM" id="MobiDB-lite"/>
    </source>
</evidence>
<feature type="region of interest" description="Disordered" evidence="4">
    <location>
        <begin position="126"/>
        <end position="161"/>
    </location>
</feature>
<dbReference type="Proteomes" id="UP001589766">
    <property type="component" value="Unassembled WGS sequence"/>
</dbReference>
<dbReference type="InterPro" id="IPR018152">
    <property type="entry name" value="SOD_Cu/Zn_BS"/>
</dbReference>
<dbReference type="InterPro" id="IPR001424">
    <property type="entry name" value="SOD_Cu_Zn_dom"/>
</dbReference>
<comment type="function">
    <text evidence="2">Destroys radicals which are normally produced within the cells and which are toxic to biological systems. May play a role in favoring mycobacterial survival in phagocytes.</text>
</comment>
<dbReference type="Pfam" id="PF00080">
    <property type="entry name" value="Sod_Cu"/>
    <property type="match status" value="1"/>
</dbReference>
<dbReference type="EC" id="1.15.1.1" evidence="3"/>
<evidence type="ECO:0000313" key="8">
    <source>
        <dbReference type="Proteomes" id="UP001589766"/>
    </source>
</evidence>
<proteinExistence type="inferred from homology"/>
<feature type="chain" id="PRO_5046397881" description="Superoxide dismutase [Cu-Zn]" evidence="5">
    <location>
        <begin position="29"/>
        <end position="240"/>
    </location>
</feature>
<feature type="compositionally biased region" description="Acidic residues" evidence="4">
    <location>
        <begin position="126"/>
        <end position="138"/>
    </location>
</feature>
<evidence type="ECO:0000256" key="5">
    <source>
        <dbReference type="SAM" id="SignalP"/>
    </source>
</evidence>